<keyword evidence="2" id="KW-0058">Aromatic hydrocarbons catabolism</keyword>
<dbReference type="Gene3D" id="3.40.50.1820">
    <property type="entry name" value="alpha/beta hydrolase"/>
    <property type="match status" value="1"/>
</dbReference>
<dbReference type="SUPFAM" id="SSF53474">
    <property type="entry name" value="alpha/beta-Hydrolases"/>
    <property type="match status" value="1"/>
</dbReference>
<dbReference type="AlphaFoldDB" id="A0A1B2HBL3"/>
<proteinExistence type="inferred from homology"/>
<dbReference type="InterPro" id="IPR029058">
    <property type="entry name" value="AB_hydrolase_fold"/>
</dbReference>
<dbReference type="RefSeq" id="WP_065913535.1">
    <property type="nucleotide sequence ID" value="NZ_CP016793.1"/>
</dbReference>
<dbReference type="GO" id="GO:0004301">
    <property type="term" value="F:epoxide hydrolase activity"/>
    <property type="evidence" value="ECO:0007669"/>
    <property type="project" value="TreeGrafter"/>
</dbReference>
<dbReference type="KEGG" id="led:BBK82_02565"/>
<feature type="domain" description="Epoxide hydrolase N-terminal" evidence="5">
    <location>
        <begin position="7"/>
        <end position="110"/>
    </location>
</feature>
<dbReference type="InterPro" id="IPR016292">
    <property type="entry name" value="Epoxide_hydrolase"/>
</dbReference>
<dbReference type="EMBL" id="CP016793">
    <property type="protein sequence ID" value="ANZ35117.1"/>
    <property type="molecule type" value="Genomic_DNA"/>
</dbReference>
<protein>
    <submittedName>
        <fullName evidence="6">Epoxide hydrolase</fullName>
    </submittedName>
</protein>
<gene>
    <name evidence="6" type="ORF">BBK82_02565</name>
</gene>
<sequence length="374" mass="41677">MDTALVPFRVEVPDSELADLKRRLAATRWPDAETVDDWSQGMPLAYARELAGYWADVYDWRATEARLNAIPQFKTEIDGVGIHFLHARSPHENARPLLLTHGWPGSVAEFLDVIEPLTNPADPADAFHVVAPSLPGYGFSDKPTGTGWTLERIAAAFVTLMGRIGYDRFSAHGNDWGSFITGILGHIAPDHVEAIHLVMPFAPAPEGEVQLSQEDYRGLSNLKEFAAKESAYAAVMNTKPQSLAYGLTDSPVGQLGWAGEKYWSWSDHDGDAEKIISRDRILDMVSVCWFTATAASSGRLYWESYNKSPLTQVDVPTGFSVFPADARMPKPWAEHRFTDLRYWKEMPSGGHFPALENPAVLVEELRTFFRLVRS</sequence>
<accession>A0A1B2HBL3</accession>
<keyword evidence="7" id="KW-1185">Reference proteome</keyword>
<dbReference type="GO" id="GO:0097176">
    <property type="term" value="P:epoxide metabolic process"/>
    <property type="evidence" value="ECO:0007669"/>
    <property type="project" value="TreeGrafter"/>
</dbReference>
<evidence type="ECO:0000313" key="6">
    <source>
        <dbReference type="EMBL" id="ANZ35117.1"/>
    </source>
</evidence>
<dbReference type="STRING" id="1586287.BBK82_02565"/>
<reference evidence="6 7" key="1">
    <citation type="submission" date="2016-07" db="EMBL/GenBank/DDBJ databases">
        <title>Complete genome sequence of the Lentzea guizhouensis DHS C013.</title>
        <authorList>
            <person name="Cao C."/>
        </authorList>
    </citation>
    <scope>NUCLEOTIDE SEQUENCE [LARGE SCALE GENOMIC DNA]</scope>
    <source>
        <strain evidence="6 7">DHS C013</strain>
    </source>
</reference>
<feature type="active site" description="Proton acceptor" evidence="4">
    <location>
        <position position="351"/>
    </location>
</feature>
<dbReference type="PANTHER" id="PTHR21661">
    <property type="entry name" value="EPOXIDE HYDROLASE 1-RELATED"/>
    <property type="match status" value="1"/>
</dbReference>
<dbReference type="PIRSF" id="PIRSF001112">
    <property type="entry name" value="Epoxide_hydrolase"/>
    <property type="match status" value="1"/>
</dbReference>
<evidence type="ECO:0000256" key="1">
    <source>
        <dbReference type="ARBA" id="ARBA00010088"/>
    </source>
</evidence>
<feature type="active site" description="Nucleophile" evidence="4">
    <location>
        <position position="175"/>
    </location>
</feature>
<dbReference type="Proteomes" id="UP000093053">
    <property type="component" value="Chromosome"/>
</dbReference>
<evidence type="ECO:0000259" key="5">
    <source>
        <dbReference type="Pfam" id="PF06441"/>
    </source>
</evidence>
<dbReference type="InterPro" id="IPR000639">
    <property type="entry name" value="Epox_hydrolase-like"/>
</dbReference>
<feature type="active site" description="Proton donor" evidence="4">
    <location>
        <position position="301"/>
    </location>
</feature>
<organism evidence="6 7">
    <name type="scientific">Lentzea guizhouensis</name>
    <dbReference type="NCBI Taxonomy" id="1586287"/>
    <lineage>
        <taxon>Bacteria</taxon>
        <taxon>Bacillati</taxon>
        <taxon>Actinomycetota</taxon>
        <taxon>Actinomycetes</taxon>
        <taxon>Pseudonocardiales</taxon>
        <taxon>Pseudonocardiaceae</taxon>
        <taxon>Lentzea</taxon>
    </lineage>
</organism>
<dbReference type="Pfam" id="PF06441">
    <property type="entry name" value="EHN"/>
    <property type="match status" value="1"/>
</dbReference>
<keyword evidence="3 6" id="KW-0378">Hydrolase</keyword>
<evidence type="ECO:0000256" key="2">
    <source>
        <dbReference type="ARBA" id="ARBA00022797"/>
    </source>
</evidence>
<dbReference type="PANTHER" id="PTHR21661:SF35">
    <property type="entry name" value="EPOXIDE HYDROLASE"/>
    <property type="match status" value="1"/>
</dbReference>
<evidence type="ECO:0000256" key="3">
    <source>
        <dbReference type="ARBA" id="ARBA00022801"/>
    </source>
</evidence>
<evidence type="ECO:0000313" key="7">
    <source>
        <dbReference type="Proteomes" id="UP000093053"/>
    </source>
</evidence>
<dbReference type="PRINTS" id="PR00412">
    <property type="entry name" value="EPOXHYDRLASE"/>
</dbReference>
<name>A0A1B2HBL3_9PSEU</name>
<dbReference type="OrthoDB" id="27092at2"/>
<comment type="similarity">
    <text evidence="1">Belongs to the peptidase S33 family.</text>
</comment>
<evidence type="ECO:0000256" key="4">
    <source>
        <dbReference type="PIRSR" id="PIRSR001112-1"/>
    </source>
</evidence>
<dbReference type="InterPro" id="IPR010497">
    <property type="entry name" value="Epoxide_hydro_N"/>
</dbReference>